<evidence type="ECO:0000313" key="11">
    <source>
        <dbReference type="EMBL" id="RVX73395.1"/>
    </source>
</evidence>
<evidence type="ECO:0000256" key="3">
    <source>
        <dbReference type="ARBA" id="ARBA00022630"/>
    </source>
</evidence>
<evidence type="ECO:0000256" key="4">
    <source>
        <dbReference type="ARBA" id="ARBA00022723"/>
    </source>
</evidence>
<keyword evidence="7" id="KW-0408">Iron</keyword>
<feature type="transmembrane region" description="Helical" evidence="9">
    <location>
        <begin position="7"/>
        <end position="25"/>
    </location>
</feature>
<evidence type="ECO:0000313" key="12">
    <source>
        <dbReference type="Proteomes" id="UP000288859"/>
    </source>
</evidence>
<proteinExistence type="inferred from homology"/>
<dbReference type="SUPFAM" id="SSF51905">
    <property type="entry name" value="FAD/NAD(P)-binding domain"/>
    <property type="match status" value="1"/>
</dbReference>
<comment type="similarity">
    <text evidence="2">Belongs to the cytochrome P450 family.</text>
</comment>
<dbReference type="PANTHER" id="PTHR46300:SF2">
    <property type="entry name" value="CYTOCHROME P450 MONOOXYGENASE ALNH-RELATED"/>
    <property type="match status" value="1"/>
</dbReference>
<keyword evidence="9" id="KW-1133">Transmembrane helix</keyword>
<keyword evidence="8" id="KW-0503">Monooxygenase</keyword>
<organism evidence="11 12">
    <name type="scientific">Exophiala mesophila</name>
    <name type="common">Black yeast-like fungus</name>
    <dbReference type="NCBI Taxonomy" id="212818"/>
    <lineage>
        <taxon>Eukaryota</taxon>
        <taxon>Fungi</taxon>
        <taxon>Dikarya</taxon>
        <taxon>Ascomycota</taxon>
        <taxon>Pezizomycotina</taxon>
        <taxon>Eurotiomycetes</taxon>
        <taxon>Chaetothyriomycetidae</taxon>
        <taxon>Chaetothyriales</taxon>
        <taxon>Herpotrichiellaceae</taxon>
        <taxon>Exophiala</taxon>
    </lineage>
</organism>
<dbReference type="CDD" id="cd11065">
    <property type="entry name" value="CYP64-like"/>
    <property type="match status" value="1"/>
</dbReference>
<evidence type="ECO:0000256" key="2">
    <source>
        <dbReference type="ARBA" id="ARBA00010617"/>
    </source>
</evidence>
<gene>
    <name evidence="11" type="ORF">B0A52_03037</name>
</gene>
<dbReference type="GO" id="GO:0016705">
    <property type="term" value="F:oxidoreductase activity, acting on paired donors, with incorporation or reduction of molecular oxygen"/>
    <property type="evidence" value="ECO:0007669"/>
    <property type="project" value="InterPro"/>
</dbReference>
<dbReference type="Gene3D" id="3.30.9.10">
    <property type="entry name" value="D-Amino Acid Oxidase, subunit A, domain 2"/>
    <property type="match status" value="1"/>
</dbReference>
<sequence length="1119" mass="125615">MDVRPSTVALLAIVAVIVYFLLSIGRRDPRLPPGPPTIPLLGNLHQVPPFGAHFKFTEWAKKYGGIFSLKLGPGTAIVVSDRRLVRELLDKQSAISSYRPTSYLAQKLITGGDHLLVMDYGPRWRSMRKLIVQEFNETVCEKRYIGLINAEANQMLYDMVSDPSGYMHHPGRFSNSIIMSLVFGTRTPSIETPHMKRLYELMEHWSKVLEIGATPPVDFYPFLKWVPERFLGNWVSRATQVKNEMDTLYRDLVEEVVKRRDAIGPRASFTDKLLENQEKYQLEPHQLHFLSGVVLEGGSDTTAGSLLAFIKVMTCHPEVQRKAQAQIDAVFGEDRSPQWSDYDKLPYIMQVVKESMRYRPIGGLGVPHAISEDTWLEGMFLPKGSMIMWNVWRMHLDDKYVTNPEIFDPDRFDGRTLLAPEYAASNDYAARDHYNYGVGRRLCPGIHLAERNLFISVAKLLWAFNFEKQVDENGAVLEPDMDYGTGYSEGFIVCTNDFPAKITPRSEKRVDTITREFKQAEVVNHDVPVLVVGGGPAGMLAALQLSKNGISCLMAERNLDTTKWPKMDITNARSMELLKRLGIDQGLRSVGVPQNYSFDVLFSTGLSDGGHLISKWDLPSPDAWRKKIAETNDGSMPREPYQRCSQAIFEAWLKPRIEANPLITTKFGLKFESLVESEDSVTSTLVDQSGEKHIVKSSYVVGCDGAGSKVRQSLGINMTGGPVPGAMYLVHFKSKDMDRLHRQGQFWHIFFTSGHVIISQDEKDTWTLHIPVPITTKVDDMDPMQEIAKGLGSEGAPFPITIDQILVTSIWRPNIYLADRYVSDHCRVFLSGDSAHQNVPTGGYGMNTAVGDSFDIGWKLAAAIRGYGGRPLLQSYEDERRPVGMRNIDRSGAHFGVHFAYIVWCAENKGVVTSDSEEGKALRKKIADHVQEKDDENKDHGIEFGFRYKSTVIVPPEDGEVEPKWLEKHYVSSTWPGARAPHVFLKDKTTSIFDLFGQGPEFTLVDFTKGGDYIKLFQLATSSNNSSIPIKFVHLPDESHVHKVWERDAVLIRPDDHVAWRSSPSIGLDVDAAEVLAIVTGTHDSSNKVSTKAAEVTKFTSTIGNVQHNQVESLAEFQK</sequence>
<keyword evidence="9" id="KW-0472">Membrane</keyword>
<dbReference type="SUPFAM" id="SSF48264">
    <property type="entry name" value="Cytochrome P450"/>
    <property type="match status" value="1"/>
</dbReference>
<dbReference type="VEuPathDB" id="FungiDB:PV10_01424"/>
<evidence type="ECO:0000256" key="6">
    <source>
        <dbReference type="ARBA" id="ARBA00023002"/>
    </source>
</evidence>
<dbReference type="GO" id="GO:0004497">
    <property type="term" value="F:monooxygenase activity"/>
    <property type="evidence" value="ECO:0007669"/>
    <property type="project" value="UniProtKB-KW"/>
</dbReference>
<name>A0A438NC94_EXOME</name>
<keyword evidence="4" id="KW-0479">Metal-binding</keyword>
<dbReference type="OrthoDB" id="2096480at2759"/>
<evidence type="ECO:0000256" key="8">
    <source>
        <dbReference type="ARBA" id="ARBA00023033"/>
    </source>
</evidence>
<dbReference type="InterPro" id="IPR036396">
    <property type="entry name" value="Cyt_P450_sf"/>
</dbReference>
<dbReference type="PANTHER" id="PTHR46300">
    <property type="entry name" value="P450, PUTATIVE (EUROFUNG)-RELATED-RELATED"/>
    <property type="match status" value="1"/>
</dbReference>
<evidence type="ECO:0000256" key="9">
    <source>
        <dbReference type="SAM" id="Phobius"/>
    </source>
</evidence>
<dbReference type="InterPro" id="IPR002938">
    <property type="entry name" value="FAD-bd"/>
</dbReference>
<dbReference type="GO" id="GO:0020037">
    <property type="term" value="F:heme binding"/>
    <property type="evidence" value="ECO:0007669"/>
    <property type="project" value="InterPro"/>
</dbReference>
<accession>A0A438NC94</accession>
<feature type="domain" description="FAD-binding" evidence="10">
    <location>
        <begin position="526"/>
        <end position="891"/>
    </location>
</feature>
<evidence type="ECO:0000259" key="10">
    <source>
        <dbReference type="Pfam" id="PF01494"/>
    </source>
</evidence>
<dbReference type="AlphaFoldDB" id="A0A438NC94"/>
<comment type="caution">
    <text evidence="11">The sequence shown here is derived from an EMBL/GenBank/DDBJ whole genome shotgun (WGS) entry which is preliminary data.</text>
</comment>
<dbReference type="EMBL" id="NAJM01000008">
    <property type="protein sequence ID" value="RVX73395.1"/>
    <property type="molecule type" value="Genomic_DNA"/>
</dbReference>
<dbReference type="GO" id="GO:0071949">
    <property type="term" value="F:FAD binding"/>
    <property type="evidence" value="ECO:0007669"/>
    <property type="project" value="InterPro"/>
</dbReference>
<dbReference type="InterPro" id="IPR001128">
    <property type="entry name" value="Cyt_P450"/>
</dbReference>
<dbReference type="Gene3D" id="3.40.30.120">
    <property type="match status" value="1"/>
</dbReference>
<dbReference type="PRINTS" id="PR00420">
    <property type="entry name" value="RNGMNOXGNASE"/>
</dbReference>
<evidence type="ECO:0000256" key="5">
    <source>
        <dbReference type="ARBA" id="ARBA00022827"/>
    </source>
</evidence>
<dbReference type="Pfam" id="PF01494">
    <property type="entry name" value="FAD_binding_3"/>
    <property type="match status" value="1"/>
</dbReference>
<keyword evidence="3" id="KW-0285">Flavoprotein</keyword>
<keyword evidence="9" id="KW-0812">Transmembrane</keyword>
<dbReference type="GO" id="GO:0005506">
    <property type="term" value="F:iron ion binding"/>
    <property type="evidence" value="ECO:0007669"/>
    <property type="project" value="InterPro"/>
</dbReference>
<dbReference type="Gene3D" id="1.10.630.10">
    <property type="entry name" value="Cytochrome P450"/>
    <property type="match status" value="1"/>
</dbReference>
<dbReference type="Pfam" id="PF21274">
    <property type="entry name" value="Rng_hyd_C"/>
    <property type="match status" value="1"/>
</dbReference>
<dbReference type="InterPro" id="IPR050364">
    <property type="entry name" value="Cytochrome_P450_fung"/>
</dbReference>
<dbReference type="Proteomes" id="UP000288859">
    <property type="component" value="Unassembled WGS sequence"/>
</dbReference>
<dbReference type="Pfam" id="PF00067">
    <property type="entry name" value="p450"/>
    <property type="match status" value="1"/>
</dbReference>
<keyword evidence="6" id="KW-0560">Oxidoreductase</keyword>
<protein>
    <recommendedName>
        <fullName evidence="10">FAD-binding domain-containing protein</fullName>
    </recommendedName>
</protein>
<dbReference type="InterPro" id="IPR036188">
    <property type="entry name" value="FAD/NAD-bd_sf"/>
</dbReference>
<evidence type="ECO:0000256" key="1">
    <source>
        <dbReference type="ARBA" id="ARBA00001971"/>
    </source>
</evidence>
<evidence type="ECO:0000256" key="7">
    <source>
        <dbReference type="ARBA" id="ARBA00023004"/>
    </source>
</evidence>
<dbReference type="Gene3D" id="3.50.50.60">
    <property type="entry name" value="FAD/NAD(P)-binding domain"/>
    <property type="match status" value="1"/>
</dbReference>
<comment type="cofactor">
    <cofactor evidence="1">
        <name>heme</name>
        <dbReference type="ChEBI" id="CHEBI:30413"/>
    </cofactor>
</comment>
<reference evidence="11 12" key="1">
    <citation type="submission" date="2017-03" db="EMBL/GenBank/DDBJ databases">
        <title>Genomes of endolithic fungi from Antarctica.</title>
        <authorList>
            <person name="Coleine C."/>
            <person name="Masonjones S."/>
            <person name="Stajich J.E."/>
        </authorList>
    </citation>
    <scope>NUCLEOTIDE SEQUENCE [LARGE SCALE GENOMIC DNA]</scope>
    <source>
        <strain evidence="11 12">CCFEE 6314</strain>
    </source>
</reference>
<dbReference type="VEuPathDB" id="FungiDB:PV10_02750"/>
<keyword evidence="5" id="KW-0274">FAD</keyword>